<dbReference type="VEuPathDB" id="FungiDB:RhiirFUN_000514"/>
<evidence type="ECO:0000313" key="1">
    <source>
        <dbReference type="EMBL" id="PKC09102.1"/>
    </source>
</evidence>
<sequence length="249" mass="27998">MKNLDLNNDAIDIDVNTASFENLKFVPDEKTPKKSVKATPIKIPVKVTAKSVPAKAVAKNDLMNLLRSVNFRKLLCEILQKEILSARKVTEIPEGLAEEEQEEDIREDNSMDIDIAHLENTKDFLALSGKVNRIAIQYLVNTCANTSFIQRKTAKELGLDINKSITHNIFGALGSGRTFGMVKSVFIKLTPDCAIIEDLVILSDYKHREIGLNRTYLKYYNYNIHKSHEHIALTCNGKNVFILIVPDAN</sequence>
<proteinExistence type="predicted"/>
<dbReference type="EMBL" id="LLXJ01000488">
    <property type="protein sequence ID" value="PKC09102.1"/>
    <property type="molecule type" value="Genomic_DNA"/>
</dbReference>
<name>A0A2N0PQK1_9GLOM</name>
<gene>
    <name evidence="1" type="ORF">RhiirA5_416109</name>
</gene>
<comment type="caution">
    <text evidence="1">The sequence shown here is derived from an EMBL/GenBank/DDBJ whole genome shotgun (WGS) entry which is preliminary data.</text>
</comment>
<reference evidence="1 2" key="2">
    <citation type="submission" date="2017-09" db="EMBL/GenBank/DDBJ databases">
        <title>Extensive intraspecific genome diversity in a model arbuscular mycorrhizal fungus.</title>
        <authorList>
            <person name="Chen E.C."/>
            <person name="Morin E."/>
            <person name="Beaudet D."/>
            <person name="Noel J."/>
            <person name="Ndikumana S."/>
            <person name="Charron P."/>
            <person name="St-Onge C."/>
            <person name="Giorgi J."/>
            <person name="Grigoriev I.V."/>
            <person name="Roux C."/>
            <person name="Martin F.M."/>
            <person name="Corradi N."/>
        </authorList>
    </citation>
    <scope>NUCLEOTIDE SEQUENCE [LARGE SCALE GENOMIC DNA]</scope>
    <source>
        <strain evidence="1 2">A5</strain>
    </source>
</reference>
<accession>A0A2N0PQK1</accession>
<evidence type="ECO:0000313" key="2">
    <source>
        <dbReference type="Proteomes" id="UP000232722"/>
    </source>
</evidence>
<dbReference type="VEuPathDB" id="FungiDB:RhiirA1_449211"/>
<dbReference type="Gene3D" id="2.40.70.10">
    <property type="entry name" value="Acid Proteases"/>
    <property type="match status" value="1"/>
</dbReference>
<dbReference type="Proteomes" id="UP000232722">
    <property type="component" value="Unassembled WGS sequence"/>
</dbReference>
<dbReference type="AlphaFoldDB" id="A0A2N0PQK1"/>
<dbReference type="InterPro" id="IPR021109">
    <property type="entry name" value="Peptidase_aspartic_dom_sf"/>
</dbReference>
<protein>
    <submittedName>
        <fullName evidence="1">Uncharacterized protein</fullName>
    </submittedName>
</protein>
<organism evidence="1 2">
    <name type="scientific">Rhizophagus irregularis</name>
    <dbReference type="NCBI Taxonomy" id="588596"/>
    <lineage>
        <taxon>Eukaryota</taxon>
        <taxon>Fungi</taxon>
        <taxon>Fungi incertae sedis</taxon>
        <taxon>Mucoromycota</taxon>
        <taxon>Glomeromycotina</taxon>
        <taxon>Glomeromycetes</taxon>
        <taxon>Glomerales</taxon>
        <taxon>Glomeraceae</taxon>
        <taxon>Rhizophagus</taxon>
    </lineage>
</organism>
<reference evidence="1 2" key="1">
    <citation type="submission" date="2016-04" db="EMBL/GenBank/DDBJ databases">
        <title>Genome analyses suggest a sexual origin of heterokaryosis in a supposedly ancient asexual fungus.</title>
        <authorList>
            <person name="Ropars J."/>
            <person name="Sedzielewska K."/>
            <person name="Noel J."/>
            <person name="Charron P."/>
            <person name="Farinelli L."/>
            <person name="Marton T."/>
            <person name="Kruger M."/>
            <person name="Pelin A."/>
            <person name="Brachmann A."/>
            <person name="Corradi N."/>
        </authorList>
    </citation>
    <scope>NUCLEOTIDE SEQUENCE [LARGE SCALE GENOMIC DNA]</scope>
    <source>
        <strain evidence="1 2">A5</strain>
    </source>
</reference>